<evidence type="ECO:0000256" key="1">
    <source>
        <dbReference type="ARBA" id="ARBA00008799"/>
    </source>
</evidence>
<comment type="similarity">
    <text evidence="1">Belongs to the glycosyltransferase 20 family.</text>
</comment>
<gene>
    <name evidence="2" type="ORF">LptCag_0939</name>
</gene>
<dbReference type="PANTHER" id="PTHR10788:SF106">
    <property type="entry name" value="BCDNA.GH08860"/>
    <property type="match status" value="1"/>
</dbReference>
<dbReference type="CDD" id="cd03788">
    <property type="entry name" value="GT20_TPS"/>
    <property type="match status" value="1"/>
</dbReference>
<dbReference type="GO" id="GO:0005992">
    <property type="term" value="P:trehalose biosynthetic process"/>
    <property type="evidence" value="ECO:0007669"/>
    <property type="project" value="InterPro"/>
</dbReference>
<evidence type="ECO:0000313" key="2">
    <source>
        <dbReference type="EMBL" id="KGA93079.1"/>
    </source>
</evidence>
<dbReference type="PANTHER" id="PTHR10788">
    <property type="entry name" value="TREHALOSE-6-PHOSPHATE SYNTHASE"/>
    <property type="match status" value="1"/>
</dbReference>
<reference evidence="2 3" key="1">
    <citation type="submission" date="2014-06" db="EMBL/GenBank/DDBJ databases">
        <title>Draft genome sequence of iron oxidizing acidophile Leptospirillum ferriphilum DSM14647.</title>
        <authorList>
            <person name="Cardenas J.P."/>
            <person name="Lazcano M."/>
            <person name="Ossandon F.J."/>
            <person name="Corbett M."/>
            <person name="Holmes D.S."/>
            <person name="Watkin E."/>
        </authorList>
    </citation>
    <scope>NUCLEOTIDE SEQUENCE [LARGE SCALE GENOMIC DNA]</scope>
    <source>
        <strain evidence="2 3">DSM 14647</strain>
    </source>
</reference>
<proteinExistence type="inferred from homology"/>
<keyword evidence="2" id="KW-0808">Transferase</keyword>
<dbReference type="AlphaFoldDB" id="A0A094X3E8"/>
<dbReference type="OrthoDB" id="9815690at2"/>
<dbReference type="Proteomes" id="UP000029452">
    <property type="component" value="Unassembled WGS sequence"/>
</dbReference>
<dbReference type="RefSeq" id="WP_036083399.1">
    <property type="nucleotide sequence ID" value="NZ_JPGK01000009.1"/>
</dbReference>
<accession>A0A094X3E8</accession>
<keyword evidence="2" id="KW-0328">Glycosyltransferase</keyword>
<dbReference type="Gene3D" id="3.40.50.2000">
    <property type="entry name" value="Glycogen Phosphorylase B"/>
    <property type="match status" value="2"/>
</dbReference>
<dbReference type="InterPro" id="IPR001830">
    <property type="entry name" value="Glyco_trans_20"/>
</dbReference>
<comment type="caution">
    <text evidence="2">The sequence shown here is derived from an EMBL/GenBank/DDBJ whole genome shotgun (WGS) entry which is preliminary data.</text>
</comment>
<dbReference type="GO" id="GO:0003825">
    <property type="term" value="F:alpha,alpha-trehalose-phosphate synthase (UDP-forming) activity"/>
    <property type="evidence" value="ECO:0007669"/>
    <property type="project" value="UniProtKB-EC"/>
</dbReference>
<dbReference type="PATRIC" id="fig|178606.4.peg.2275"/>
<dbReference type="Pfam" id="PF00982">
    <property type="entry name" value="Glyco_transf_20"/>
    <property type="match status" value="1"/>
</dbReference>
<name>A0A094X3E8_9BACT</name>
<dbReference type="EMBL" id="JPGK01000009">
    <property type="protein sequence ID" value="KGA93079.1"/>
    <property type="molecule type" value="Genomic_DNA"/>
</dbReference>
<organism evidence="2 3">
    <name type="scientific">Leptospirillum ferriphilum</name>
    <dbReference type="NCBI Taxonomy" id="178606"/>
    <lineage>
        <taxon>Bacteria</taxon>
        <taxon>Pseudomonadati</taxon>
        <taxon>Nitrospirota</taxon>
        <taxon>Nitrospiria</taxon>
        <taxon>Nitrospirales</taxon>
        <taxon>Nitrospiraceae</taxon>
        <taxon>Leptospirillum</taxon>
    </lineage>
</organism>
<sequence length="500" mass="57226">MNQGTLSSRQNRISSVQKTSVRTIESIRSISRSLLGNSPVCIVTNREPIVYTENQDFKRPAGGVSQALHALLERMGGIWIAAKDSSGPDTLMVPSEKGPGYLLERVNIPSSLKKPFYDGYSNGTLWPLFHGNRDQFFHDPGEFIQYDRVNQIFAKKVMDTFRKERPGLVWIHDYQLTRVAHWIRRESTENTLPPLAFFCHIPWPNPADFMLLPEWQSVLEGLLSHDIIGFQTPLHLDLFLKTVSTLLPEAAILQNNVIRWNGRPIHVAVMPVGVDPQYFRRMADQKENHDAAISFLEKEGIPSNIPFVISVDRMDYTKGLTERIEILDRFFTIYPAWKEKISFVQIAVPTRSGQKMYKKYQSNLRDRITSFNQKWMTPNWRPLYSVETTLPQTQLAALYKMSSGALITSTNDGMNLVAQEFLSCQGNGSGVLFLSRHTGSAFMLRDAVQIDPFHPVFSARQLNTGLSDSVGKRIQRNKILLRQIEQMNLYGWVYRLFENL</sequence>
<evidence type="ECO:0000313" key="3">
    <source>
        <dbReference type="Proteomes" id="UP000029452"/>
    </source>
</evidence>
<dbReference type="SUPFAM" id="SSF53756">
    <property type="entry name" value="UDP-Glycosyltransferase/glycogen phosphorylase"/>
    <property type="match status" value="1"/>
</dbReference>
<dbReference type="EC" id="2.4.1.15" evidence="2"/>
<protein>
    <submittedName>
        <fullName evidence="2">Alpha,alpha-trehalose-phosphate synthase (UDP-forming)</fullName>
        <ecNumber evidence="2">2.4.1.15</ecNumber>
    </submittedName>
</protein>